<feature type="compositionally biased region" description="Basic and acidic residues" evidence="1">
    <location>
        <begin position="1"/>
        <end position="11"/>
    </location>
</feature>
<sequence length="39" mass="4398">MARKEQPDQRKARVKSGEGQVPNPGQKVNDKTDHSHKKS</sequence>
<gene>
    <name evidence="2" type="ORF">CLHUN_04570</name>
</gene>
<evidence type="ECO:0000313" key="3">
    <source>
        <dbReference type="Proteomes" id="UP000191554"/>
    </source>
</evidence>
<dbReference type="Proteomes" id="UP000191554">
    <property type="component" value="Unassembled WGS sequence"/>
</dbReference>
<evidence type="ECO:0000256" key="1">
    <source>
        <dbReference type="SAM" id="MobiDB-lite"/>
    </source>
</evidence>
<reference evidence="2 3" key="1">
    <citation type="submission" date="2017-03" db="EMBL/GenBank/DDBJ databases">
        <title>Genome sequence of Clostridium hungatei DSM 14427.</title>
        <authorList>
            <person name="Poehlein A."/>
            <person name="Daniel R."/>
        </authorList>
    </citation>
    <scope>NUCLEOTIDE SEQUENCE [LARGE SCALE GENOMIC DNA]</scope>
    <source>
        <strain evidence="2 3">DSM 14427</strain>
    </source>
</reference>
<evidence type="ECO:0000313" key="2">
    <source>
        <dbReference type="EMBL" id="OPX45982.1"/>
    </source>
</evidence>
<protein>
    <submittedName>
        <fullName evidence="2">Uncharacterized protein</fullName>
    </submittedName>
</protein>
<accession>A0A1V4SQ41</accession>
<dbReference type="EMBL" id="MZGX01000002">
    <property type="protein sequence ID" value="OPX45982.1"/>
    <property type="molecule type" value="Genomic_DNA"/>
</dbReference>
<comment type="caution">
    <text evidence="2">The sequence shown here is derived from an EMBL/GenBank/DDBJ whole genome shotgun (WGS) entry which is preliminary data.</text>
</comment>
<dbReference type="AlphaFoldDB" id="A0A1V4SQ41"/>
<feature type="region of interest" description="Disordered" evidence="1">
    <location>
        <begin position="1"/>
        <end position="39"/>
    </location>
</feature>
<organism evidence="2 3">
    <name type="scientific">Ruminiclostridium hungatei</name>
    <name type="common">Clostridium hungatei</name>
    <dbReference type="NCBI Taxonomy" id="48256"/>
    <lineage>
        <taxon>Bacteria</taxon>
        <taxon>Bacillati</taxon>
        <taxon>Bacillota</taxon>
        <taxon>Clostridia</taxon>
        <taxon>Eubacteriales</taxon>
        <taxon>Oscillospiraceae</taxon>
        <taxon>Ruminiclostridium</taxon>
    </lineage>
</organism>
<name>A0A1V4SQ41_RUMHU</name>
<proteinExistence type="predicted"/>
<keyword evidence="3" id="KW-1185">Reference proteome</keyword>